<feature type="transmembrane region" description="Helical" evidence="1">
    <location>
        <begin position="36"/>
        <end position="56"/>
    </location>
</feature>
<dbReference type="STRING" id="2064.TR51_08495"/>
<keyword evidence="1" id="KW-0812">Transmembrane</keyword>
<dbReference type="EMBL" id="JXZB01000002">
    <property type="protein sequence ID" value="KIQ64374.1"/>
    <property type="molecule type" value="Genomic_DNA"/>
</dbReference>
<feature type="transmembrane region" description="Helical" evidence="1">
    <location>
        <begin position="86"/>
        <end position="103"/>
    </location>
</feature>
<feature type="transmembrane region" description="Helical" evidence="1">
    <location>
        <begin position="6"/>
        <end position="29"/>
    </location>
</feature>
<dbReference type="RefSeq" id="WP_200895353.1">
    <property type="nucleotide sequence ID" value="NZ_JBFBDQ010000018.1"/>
</dbReference>
<reference evidence="2 3" key="1">
    <citation type="submission" date="2015-02" db="EMBL/GenBank/DDBJ databases">
        <title>Draft genome sequence of Kitasatospora griseola MF730-N6, a bafilomycin, terpentecin and satosporin producer.</title>
        <authorList>
            <person name="Arens J.C."/>
            <person name="Haltli B."/>
            <person name="Kerr R.G."/>
        </authorList>
    </citation>
    <scope>NUCLEOTIDE SEQUENCE [LARGE SCALE GENOMIC DNA]</scope>
    <source>
        <strain evidence="2 3">MF730-N6</strain>
    </source>
</reference>
<dbReference type="PIRSF" id="PIRSF003203">
    <property type="entry name" value="AzlD"/>
    <property type="match status" value="1"/>
</dbReference>
<name>A0A0D0PP87_KITGR</name>
<sequence>MPEWRYVLAGLLVMFTVTVLLRAAPFVLLGRVRESGLLRFLAATMPAGVMVILTVYTLRDVPLSGAGPAAAGLAATLGLHLWRRSALLSIVAGTAVYMLALHLS</sequence>
<comment type="caution">
    <text evidence="2">The sequence shown here is derived from an EMBL/GenBank/DDBJ whole genome shotgun (WGS) entry which is preliminary data.</text>
</comment>
<dbReference type="InterPro" id="IPR008407">
    <property type="entry name" value="Brnchd-chn_aa_trnsp_AzlD"/>
</dbReference>
<dbReference type="PATRIC" id="fig|2064.6.peg.1810"/>
<keyword evidence="1" id="KW-1133">Transmembrane helix</keyword>
<evidence type="ECO:0000313" key="3">
    <source>
        <dbReference type="Proteomes" id="UP000032066"/>
    </source>
</evidence>
<keyword evidence="3" id="KW-1185">Reference proteome</keyword>
<accession>A0A0D0PP87</accession>
<dbReference type="AlphaFoldDB" id="A0A0D0PP87"/>
<dbReference type="Proteomes" id="UP000032066">
    <property type="component" value="Unassembled WGS sequence"/>
</dbReference>
<proteinExistence type="predicted"/>
<keyword evidence="1" id="KW-0472">Membrane</keyword>
<evidence type="ECO:0000313" key="2">
    <source>
        <dbReference type="EMBL" id="KIQ64374.1"/>
    </source>
</evidence>
<evidence type="ECO:0000256" key="1">
    <source>
        <dbReference type="SAM" id="Phobius"/>
    </source>
</evidence>
<gene>
    <name evidence="2" type="ORF">TR51_08495</name>
</gene>
<organism evidence="2 3">
    <name type="scientific">Kitasatospora griseola</name>
    <name type="common">Streptomyces griseolosporeus</name>
    <dbReference type="NCBI Taxonomy" id="2064"/>
    <lineage>
        <taxon>Bacteria</taxon>
        <taxon>Bacillati</taxon>
        <taxon>Actinomycetota</taxon>
        <taxon>Actinomycetes</taxon>
        <taxon>Kitasatosporales</taxon>
        <taxon>Streptomycetaceae</taxon>
        <taxon>Kitasatospora</taxon>
    </lineage>
</organism>
<dbReference type="Pfam" id="PF05437">
    <property type="entry name" value="AzlD"/>
    <property type="match status" value="1"/>
</dbReference>
<protein>
    <submittedName>
        <fullName evidence="2">Branched-chain amino acid ABC transporter</fullName>
    </submittedName>
</protein>